<accession>A0A6G1F920</accession>
<evidence type="ECO:0008006" key="3">
    <source>
        <dbReference type="Google" id="ProtNLM"/>
    </source>
</evidence>
<evidence type="ECO:0000313" key="2">
    <source>
        <dbReference type="Proteomes" id="UP000479710"/>
    </source>
</evidence>
<protein>
    <recommendedName>
        <fullName evidence="3">3-beta hydroxysteroid dehydrogenase/isomerase domain-containing protein</fullName>
    </recommendedName>
</protein>
<sequence length="188" mass="19840">MAARSSSDSAAPSIRLPPLQFGLRPSDSATIAASLLLHELCRRSTAATTARDVPRSSAREAREASVELWGRRQRWRKGRGSPVPLELLPLATGLRRAGGMRAGLAKFASARDPRKNAMAFAGCHGVFHVASPVSVAYFVDMGVRRGVHMYCYAKMMAEDITATEEASKVAAIAAAGGGAALHDGGADH</sequence>
<reference evidence="1 2" key="1">
    <citation type="submission" date="2019-11" db="EMBL/GenBank/DDBJ databases">
        <title>Whole genome sequence of Oryza granulata.</title>
        <authorList>
            <person name="Li W."/>
        </authorList>
    </citation>
    <scope>NUCLEOTIDE SEQUENCE [LARGE SCALE GENOMIC DNA]</scope>
    <source>
        <strain evidence="2">cv. Menghai</strain>
        <tissue evidence="1">Leaf</tissue>
    </source>
</reference>
<organism evidence="1 2">
    <name type="scientific">Oryza meyeriana var. granulata</name>
    <dbReference type="NCBI Taxonomy" id="110450"/>
    <lineage>
        <taxon>Eukaryota</taxon>
        <taxon>Viridiplantae</taxon>
        <taxon>Streptophyta</taxon>
        <taxon>Embryophyta</taxon>
        <taxon>Tracheophyta</taxon>
        <taxon>Spermatophyta</taxon>
        <taxon>Magnoliopsida</taxon>
        <taxon>Liliopsida</taxon>
        <taxon>Poales</taxon>
        <taxon>Poaceae</taxon>
        <taxon>BOP clade</taxon>
        <taxon>Oryzoideae</taxon>
        <taxon>Oryzeae</taxon>
        <taxon>Oryzinae</taxon>
        <taxon>Oryza</taxon>
        <taxon>Oryza meyeriana</taxon>
    </lineage>
</organism>
<gene>
    <name evidence="1" type="ORF">E2562_018531</name>
</gene>
<dbReference type="Proteomes" id="UP000479710">
    <property type="component" value="Unassembled WGS sequence"/>
</dbReference>
<comment type="caution">
    <text evidence="1">The sequence shown here is derived from an EMBL/GenBank/DDBJ whole genome shotgun (WGS) entry which is preliminary data.</text>
</comment>
<dbReference type="EMBL" id="SPHZ02000001">
    <property type="protein sequence ID" value="KAF0933428.1"/>
    <property type="molecule type" value="Genomic_DNA"/>
</dbReference>
<evidence type="ECO:0000313" key="1">
    <source>
        <dbReference type="EMBL" id="KAF0933428.1"/>
    </source>
</evidence>
<dbReference type="AlphaFoldDB" id="A0A6G1F920"/>
<name>A0A6G1F920_9ORYZ</name>
<proteinExistence type="predicted"/>
<keyword evidence="2" id="KW-1185">Reference proteome</keyword>